<sequence length="236" mass="27454">MRHIYLIRHGQASFDADDYDQLSPLGEEQSRLLGDWFKQSGQQLDRVVMGGNRRHYQTAQQCLQQFRNSPSDFPETDWIVDPGFDEFDHQEVLLRSHPEFADFRALKLSINHHPHPRRAFQNMFTAAVNRWIGGEHDDYSESWVQFQRRCRLALLRLIEGSDEQENYWIFTSGGIISALLQDVLGISDQRIFDLNASLVNSGFSKLRMGNSRISLNYLNSSAHLEIHQRADLVSYR</sequence>
<dbReference type="PANTHER" id="PTHR20935">
    <property type="entry name" value="PHOSPHOGLYCERATE MUTASE-RELATED"/>
    <property type="match status" value="1"/>
</dbReference>
<dbReference type="InterPro" id="IPR013078">
    <property type="entry name" value="His_Pase_superF_clade-1"/>
</dbReference>
<keyword evidence="1" id="KW-0378">Hydrolase</keyword>
<name>A0ABR6Y9U3_9BURK</name>
<dbReference type="InterPro" id="IPR051021">
    <property type="entry name" value="Mito_Ser/Thr_phosphatase"/>
</dbReference>
<accession>A0ABR6Y9U3</accession>
<gene>
    <name evidence="2" type="ORF">H8K55_07030</name>
</gene>
<reference evidence="2 3" key="1">
    <citation type="submission" date="2020-08" db="EMBL/GenBank/DDBJ databases">
        <title>Novel species isolated from subtropical streams in China.</title>
        <authorList>
            <person name="Lu H."/>
        </authorList>
    </citation>
    <scope>NUCLEOTIDE SEQUENCE [LARGE SCALE GENOMIC DNA]</scope>
    <source>
        <strain evidence="2 3">LX15W</strain>
    </source>
</reference>
<organism evidence="2 3">
    <name type="scientific">Undibacterium flavidum</name>
    <dbReference type="NCBI Taxonomy" id="2762297"/>
    <lineage>
        <taxon>Bacteria</taxon>
        <taxon>Pseudomonadati</taxon>
        <taxon>Pseudomonadota</taxon>
        <taxon>Betaproteobacteria</taxon>
        <taxon>Burkholderiales</taxon>
        <taxon>Oxalobacteraceae</taxon>
        <taxon>Undibacterium</taxon>
    </lineage>
</organism>
<dbReference type="CDD" id="cd07067">
    <property type="entry name" value="HP_PGM_like"/>
    <property type="match status" value="1"/>
</dbReference>
<keyword evidence="3" id="KW-1185">Reference proteome</keyword>
<dbReference type="PANTHER" id="PTHR20935:SF0">
    <property type="entry name" value="SERINE_THREONINE-PROTEIN PHOSPHATASE PGAM5, MITOCHONDRIAL"/>
    <property type="match status" value="1"/>
</dbReference>
<protein>
    <submittedName>
        <fullName evidence="2">Histidine phosphatase family protein</fullName>
    </submittedName>
</protein>
<dbReference type="RefSeq" id="WP_186941364.1">
    <property type="nucleotide sequence ID" value="NZ_JACOGA010000005.1"/>
</dbReference>
<dbReference type="SUPFAM" id="SSF53254">
    <property type="entry name" value="Phosphoglycerate mutase-like"/>
    <property type="match status" value="1"/>
</dbReference>
<dbReference type="Pfam" id="PF00300">
    <property type="entry name" value="His_Phos_1"/>
    <property type="match status" value="1"/>
</dbReference>
<evidence type="ECO:0000256" key="1">
    <source>
        <dbReference type="ARBA" id="ARBA00022801"/>
    </source>
</evidence>
<dbReference type="EMBL" id="JACOGA010000005">
    <property type="protein sequence ID" value="MBC3873332.1"/>
    <property type="molecule type" value="Genomic_DNA"/>
</dbReference>
<proteinExistence type="predicted"/>
<dbReference type="Gene3D" id="3.40.50.1240">
    <property type="entry name" value="Phosphoglycerate mutase-like"/>
    <property type="match status" value="1"/>
</dbReference>
<evidence type="ECO:0000313" key="2">
    <source>
        <dbReference type="EMBL" id="MBC3873332.1"/>
    </source>
</evidence>
<comment type="caution">
    <text evidence="2">The sequence shown here is derived from an EMBL/GenBank/DDBJ whole genome shotgun (WGS) entry which is preliminary data.</text>
</comment>
<evidence type="ECO:0000313" key="3">
    <source>
        <dbReference type="Proteomes" id="UP000624279"/>
    </source>
</evidence>
<dbReference type="SMART" id="SM00855">
    <property type="entry name" value="PGAM"/>
    <property type="match status" value="1"/>
</dbReference>
<dbReference type="Proteomes" id="UP000624279">
    <property type="component" value="Unassembled WGS sequence"/>
</dbReference>
<dbReference type="InterPro" id="IPR029033">
    <property type="entry name" value="His_PPase_superfam"/>
</dbReference>